<dbReference type="InterPro" id="IPR014710">
    <property type="entry name" value="RmlC-like_jellyroll"/>
</dbReference>
<dbReference type="OrthoDB" id="326791at2759"/>
<dbReference type="AlphaFoldDB" id="A0A078B6I5"/>
<protein>
    <recommendedName>
        <fullName evidence="1">Cyclic nucleotide-binding domain-containing protein</fullName>
    </recommendedName>
</protein>
<feature type="domain" description="Cyclic nucleotide-binding" evidence="1">
    <location>
        <begin position="181"/>
        <end position="309"/>
    </location>
</feature>
<accession>A0A078B6I5</accession>
<dbReference type="Proteomes" id="UP000039865">
    <property type="component" value="Unassembled WGS sequence"/>
</dbReference>
<reference evidence="2 3" key="1">
    <citation type="submission" date="2014-06" db="EMBL/GenBank/DDBJ databases">
        <authorList>
            <person name="Swart Estienne"/>
        </authorList>
    </citation>
    <scope>NUCLEOTIDE SEQUENCE [LARGE SCALE GENOMIC DNA]</scope>
    <source>
        <strain evidence="2 3">130c</strain>
    </source>
</reference>
<dbReference type="SUPFAM" id="SSF51206">
    <property type="entry name" value="cAMP-binding domain-like"/>
    <property type="match status" value="2"/>
</dbReference>
<dbReference type="CDD" id="cd00038">
    <property type="entry name" value="CAP_ED"/>
    <property type="match status" value="1"/>
</dbReference>
<name>A0A078B6I5_STYLE</name>
<evidence type="ECO:0000259" key="1">
    <source>
        <dbReference type="PROSITE" id="PS50042"/>
    </source>
</evidence>
<evidence type="ECO:0000313" key="2">
    <source>
        <dbReference type="EMBL" id="CDW88887.1"/>
    </source>
</evidence>
<gene>
    <name evidence="2" type="primary">Contig19760.g20959</name>
    <name evidence="2" type="ORF">STYLEM_18012</name>
</gene>
<dbReference type="EMBL" id="CCKQ01017001">
    <property type="protein sequence ID" value="CDW88887.1"/>
    <property type="molecule type" value="Genomic_DNA"/>
</dbReference>
<dbReference type="PROSITE" id="PS50042">
    <property type="entry name" value="CNMP_BINDING_3"/>
    <property type="match status" value="1"/>
</dbReference>
<evidence type="ECO:0000313" key="3">
    <source>
        <dbReference type="Proteomes" id="UP000039865"/>
    </source>
</evidence>
<dbReference type="InterPro" id="IPR018490">
    <property type="entry name" value="cNMP-bd_dom_sf"/>
</dbReference>
<sequence length="801" mass="93138">MEETLCKRLVDIRDQLKLKIKFSDDDLHVSFKLTNKIQQIKIALKDIFEFKPELRSIPTALRNELSQHVEFVDLRENQVLIWPDDHTPRVYFIFKGAAKRSRYGPKEYDQEDLDRENLDLISYSEQFKVYKAFSIFGSIKTLQTLSQNVNVKYQYKEWEACYRQDNQQLQTDVMLCIDQKIMSKISTNKQKAFAEVFTEKIFSKGSFVLNEGQKITHLYLVKEGECKILSSKVPIIQKFNRGSQNQLFQKDLLQNKSYFSKTTSTFQLGLISQKEWIGDEIKFFNDRPIPYSVIATKPLKVFCLSKEDFYSKMPKDLMPYFDDQAHNKVKWLEKRFYEIAKSLNKLKDNYFETLNEQSNEVQRQYPQARSHALHTIRNRQASQGDQNRLDYEKQKTLSGSASLANISPPKQTFRVQPTIEFNQTDLFALSSIVGGTVRAGHQLFNMKKDPTMIYGQPQYPENSTNEFNNRGVESVLKGNKQFQQPADKIKVDDNSSITMLDDKQDANAKKMRQAQSMTNFFENRNKRLNQQNNNGSLLFQEIQVQRQQLRQTQGNFQTISKNLSVVKANHLVHQLLLPKQTQQKLQSQHTIQTENDTLSVSQSQIVSPSGGSKNVQIFFPSPKNTMSPVNAGYNPTQQSINQTYLYNQNNSNQFGNQSINLIDQGNNLSRQNIKHNKHLLLFCSTPNNQRLLSQQATPLRQMANASTFNPLKYQLIPKISQKFETIRQKVKPQSIFTMKQDGIREKSNQKMNDLKDEVQQKNETFFVVDKKIQLLSGRQQERRITSKKQSLDTYGQEINIH</sequence>
<proteinExistence type="predicted"/>
<keyword evidence="3" id="KW-1185">Reference proteome</keyword>
<dbReference type="Gene3D" id="2.60.120.10">
    <property type="entry name" value="Jelly Rolls"/>
    <property type="match status" value="1"/>
</dbReference>
<dbReference type="InterPro" id="IPR000595">
    <property type="entry name" value="cNMP-bd_dom"/>
</dbReference>
<dbReference type="InParanoid" id="A0A078B6I5"/>
<organism evidence="2 3">
    <name type="scientific">Stylonychia lemnae</name>
    <name type="common">Ciliate</name>
    <dbReference type="NCBI Taxonomy" id="5949"/>
    <lineage>
        <taxon>Eukaryota</taxon>
        <taxon>Sar</taxon>
        <taxon>Alveolata</taxon>
        <taxon>Ciliophora</taxon>
        <taxon>Intramacronucleata</taxon>
        <taxon>Spirotrichea</taxon>
        <taxon>Stichotrichia</taxon>
        <taxon>Sporadotrichida</taxon>
        <taxon>Oxytrichidae</taxon>
        <taxon>Stylonychinae</taxon>
        <taxon>Stylonychia</taxon>
    </lineage>
</organism>